<reference evidence="3" key="2">
    <citation type="journal article" date="2008" name="Nucleic Acids Res.">
        <title>The rice annotation project database (RAP-DB): 2008 update.</title>
        <authorList>
            <consortium name="The rice annotation project (RAP)"/>
        </authorList>
    </citation>
    <scope>GENOME REANNOTATION</scope>
    <source>
        <strain evidence="3">cv. Nipponbare</strain>
    </source>
</reference>
<feature type="compositionally biased region" description="Polar residues" evidence="1">
    <location>
        <begin position="17"/>
        <end position="34"/>
    </location>
</feature>
<organism evidence="2 3">
    <name type="scientific">Oryza sativa subsp. japonica</name>
    <name type="common">Rice</name>
    <dbReference type="NCBI Taxonomy" id="39947"/>
    <lineage>
        <taxon>Eukaryota</taxon>
        <taxon>Viridiplantae</taxon>
        <taxon>Streptophyta</taxon>
        <taxon>Embryophyta</taxon>
        <taxon>Tracheophyta</taxon>
        <taxon>Spermatophyta</taxon>
        <taxon>Magnoliopsida</taxon>
        <taxon>Liliopsida</taxon>
        <taxon>Poales</taxon>
        <taxon>Poaceae</taxon>
        <taxon>BOP clade</taxon>
        <taxon>Oryzoideae</taxon>
        <taxon>Oryzeae</taxon>
        <taxon>Oryzinae</taxon>
        <taxon>Oryza</taxon>
        <taxon>Oryza sativa</taxon>
    </lineage>
</organism>
<evidence type="ECO:0000256" key="1">
    <source>
        <dbReference type="SAM" id="MobiDB-lite"/>
    </source>
</evidence>
<dbReference type="AlphaFoldDB" id="Q2QZD9"/>
<accession>Q2QZD9</accession>
<dbReference type="EMBL" id="AC148822">
    <property type="protein sequence ID" value="AAX94991.1"/>
    <property type="molecule type" value="Genomic_DNA"/>
</dbReference>
<dbReference type="Proteomes" id="UP000000763">
    <property type="component" value="Chromosome 11"/>
</dbReference>
<name>Q2QZD9_ORYSJ</name>
<proteinExistence type="predicted"/>
<reference evidence="3" key="1">
    <citation type="journal article" date="2005" name="Nature">
        <title>The map-based sequence of the rice genome.</title>
        <authorList>
            <consortium name="International rice genome sequencing project (IRGSP)"/>
            <person name="Matsumoto T."/>
            <person name="Wu J."/>
            <person name="Kanamori H."/>
            <person name="Katayose Y."/>
            <person name="Fujisawa M."/>
            <person name="Namiki N."/>
            <person name="Mizuno H."/>
            <person name="Yamamoto K."/>
            <person name="Antonio B.A."/>
            <person name="Baba T."/>
            <person name="Sakata K."/>
            <person name="Nagamura Y."/>
            <person name="Aoki H."/>
            <person name="Arikawa K."/>
            <person name="Arita K."/>
            <person name="Bito T."/>
            <person name="Chiden Y."/>
            <person name="Fujitsuka N."/>
            <person name="Fukunaka R."/>
            <person name="Hamada M."/>
            <person name="Harada C."/>
            <person name="Hayashi A."/>
            <person name="Hijishita S."/>
            <person name="Honda M."/>
            <person name="Hosokawa S."/>
            <person name="Ichikawa Y."/>
            <person name="Idonuma A."/>
            <person name="Iijima M."/>
            <person name="Ikeda M."/>
            <person name="Ikeno M."/>
            <person name="Ito K."/>
            <person name="Ito S."/>
            <person name="Ito T."/>
            <person name="Ito Y."/>
            <person name="Ito Y."/>
            <person name="Iwabuchi A."/>
            <person name="Kamiya K."/>
            <person name="Karasawa W."/>
            <person name="Kurita K."/>
            <person name="Katagiri S."/>
            <person name="Kikuta A."/>
            <person name="Kobayashi H."/>
            <person name="Kobayashi N."/>
            <person name="Machita K."/>
            <person name="Maehara T."/>
            <person name="Masukawa M."/>
            <person name="Mizubayashi T."/>
            <person name="Mukai Y."/>
            <person name="Nagasaki H."/>
            <person name="Nagata Y."/>
            <person name="Naito S."/>
            <person name="Nakashima M."/>
            <person name="Nakama Y."/>
            <person name="Nakamichi Y."/>
            <person name="Nakamura M."/>
            <person name="Meguro A."/>
            <person name="Negishi M."/>
            <person name="Ohta I."/>
            <person name="Ohta T."/>
            <person name="Okamoto M."/>
            <person name="Ono N."/>
            <person name="Saji S."/>
            <person name="Sakaguchi M."/>
            <person name="Sakai K."/>
            <person name="Shibata M."/>
            <person name="Shimokawa T."/>
            <person name="Song J."/>
            <person name="Takazaki Y."/>
            <person name="Terasawa K."/>
            <person name="Tsugane M."/>
            <person name="Tsuji K."/>
            <person name="Ueda S."/>
            <person name="Waki K."/>
            <person name="Yamagata H."/>
            <person name="Yamamoto M."/>
            <person name="Yamamoto S."/>
            <person name="Yamane H."/>
            <person name="Yoshiki S."/>
            <person name="Yoshihara R."/>
            <person name="Yukawa K."/>
            <person name="Zhong H."/>
            <person name="Yano M."/>
            <person name="Yuan Q."/>
            <person name="Ouyang S."/>
            <person name="Liu J."/>
            <person name="Jones K.M."/>
            <person name="Gansberger K."/>
            <person name="Moffat K."/>
            <person name="Hill J."/>
            <person name="Bera J."/>
            <person name="Fadrosh D."/>
            <person name="Jin S."/>
            <person name="Johri S."/>
            <person name="Kim M."/>
            <person name="Overton L."/>
            <person name="Reardon M."/>
            <person name="Tsitrin T."/>
            <person name="Vuong H."/>
            <person name="Weaver B."/>
            <person name="Ciecko A."/>
            <person name="Tallon L."/>
            <person name="Jackson J."/>
            <person name="Pai G."/>
            <person name="Aken S.V."/>
            <person name="Utterback T."/>
            <person name="Reidmuller S."/>
            <person name="Feldblyum T."/>
            <person name="Hsiao J."/>
            <person name="Zismann V."/>
            <person name="Iobst S."/>
            <person name="de Vazeille A.R."/>
            <person name="Buell C.R."/>
            <person name="Ying K."/>
            <person name="Li Y."/>
            <person name="Lu T."/>
            <person name="Huang Y."/>
            <person name="Zhao Q."/>
            <person name="Feng Q."/>
            <person name="Zhang L."/>
            <person name="Zhu J."/>
            <person name="Weng Q."/>
            <person name="Mu J."/>
            <person name="Lu Y."/>
            <person name="Fan D."/>
            <person name="Liu Y."/>
            <person name="Guan J."/>
            <person name="Zhang Y."/>
            <person name="Yu S."/>
            <person name="Liu X."/>
            <person name="Zhang Y."/>
            <person name="Hong G."/>
            <person name="Han B."/>
            <person name="Choisne N."/>
            <person name="Demange N."/>
            <person name="Orjeda G."/>
            <person name="Samain S."/>
            <person name="Cattolico L."/>
            <person name="Pelletier E."/>
            <person name="Couloux A."/>
            <person name="Segurens B."/>
            <person name="Wincker P."/>
            <person name="D'Hont A."/>
            <person name="Scarpelli C."/>
            <person name="Weissenbach J."/>
            <person name="Salanoubat M."/>
            <person name="Quetier F."/>
            <person name="Yu Y."/>
            <person name="Kim H.R."/>
            <person name="Rambo T."/>
            <person name="Currie J."/>
            <person name="Collura K."/>
            <person name="Luo M."/>
            <person name="Yang T."/>
            <person name="Ammiraju J.S.S."/>
            <person name="Engler F."/>
            <person name="Soderlund C."/>
            <person name="Wing R.A."/>
            <person name="Palmer L.E."/>
            <person name="de la Bastide M."/>
            <person name="Spiegel L."/>
            <person name="Nascimento L."/>
            <person name="Zutavern T."/>
            <person name="O'Shaughnessy A."/>
            <person name="Dike S."/>
            <person name="Dedhia N."/>
            <person name="Preston R."/>
            <person name="Balija V."/>
            <person name="McCombie W.R."/>
            <person name="Chow T."/>
            <person name="Chen H."/>
            <person name="Chung M."/>
            <person name="Chen C."/>
            <person name="Shaw J."/>
            <person name="Wu H."/>
            <person name="Hsiao K."/>
            <person name="Chao Y."/>
            <person name="Chu M."/>
            <person name="Cheng C."/>
            <person name="Hour A."/>
            <person name="Lee P."/>
            <person name="Lin S."/>
            <person name="Lin Y."/>
            <person name="Liou J."/>
            <person name="Liu S."/>
            <person name="Hsing Y."/>
            <person name="Raghuvanshi S."/>
            <person name="Mohanty A."/>
            <person name="Bharti A.K."/>
            <person name="Gaur A."/>
            <person name="Gupta V."/>
            <person name="Kumar D."/>
            <person name="Ravi V."/>
            <person name="Vij S."/>
            <person name="Kapur A."/>
            <person name="Khurana P."/>
            <person name="Khurana P."/>
            <person name="Khurana J.P."/>
            <person name="Tyagi A.K."/>
            <person name="Gaikwad K."/>
            <person name="Singh A."/>
            <person name="Dalal V."/>
            <person name="Srivastava S."/>
            <person name="Dixit A."/>
            <person name="Pal A.K."/>
            <person name="Ghazi I.A."/>
            <person name="Yadav M."/>
            <person name="Pandit A."/>
            <person name="Bhargava A."/>
            <person name="Sureshbabu K."/>
            <person name="Batra K."/>
            <person name="Sharma T.R."/>
            <person name="Mohapatra T."/>
            <person name="Singh N.K."/>
            <person name="Messing J."/>
            <person name="Nelson A.B."/>
            <person name="Fuks G."/>
            <person name="Kavchok S."/>
            <person name="Keizer G."/>
            <person name="Linton E."/>
            <person name="Llaca V."/>
            <person name="Song R."/>
            <person name="Tanyolac B."/>
            <person name="Young S."/>
            <person name="Ho-Il K."/>
            <person name="Hahn J.H."/>
            <person name="Sangsakoo G."/>
            <person name="Vanavichit A."/>
            <person name="de Mattos Luiz.A.T."/>
            <person name="Zimmer P.D."/>
            <person name="Malone G."/>
            <person name="Dellagostin O."/>
            <person name="de Oliveira A.C."/>
            <person name="Bevan M."/>
            <person name="Bancroft I."/>
            <person name="Minx P."/>
            <person name="Cordum H."/>
            <person name="Wilson R."/>
            <person name="Cheng Z."/>
            <person name="Jin W."/>
            <person name="Jiang J."/>
            <person name="Leong S.A."/>
            <person name="Iwama H."/>
            <person name="Gojobori T."/>
            <person name="Itoh T."/>
            <person name="Niimura Y."/>
            <person name="Fujii Y."/>
            <person name="Habara T."/>
            <person name="Sakai H."/>
            <person name="Sato Y."/>
            <person name="Wilson G."/>
            <person name="Kumar K."/>
            <person name="McCouch S."/>
            <person name="Juretic N."/>
            <person name="Hoen D."/>
            <person name="Wright S."/>
            <person name="Bruskiewich R."/>
            <person name="Bureau T."/>
            <person name="Miyao A."/>
            <person name="Hirochika H."/>
            <person name="Nishikawa T."/>
            <person name="Kadowaki K."/>
            <person name="Sugiura M."/>
            <person name="Burr B."/>
            <person name="Sasaki T."/>
        </authorList>
    </citation>
    <scope>NUCLEOTIDE SEQUENCE [LARGE SCALE GENOMIC DNA]</scope>
    <source>
        <strain evidence="3">cv. Nipponbare</strain>
    </source>
</reference>
<evidence type="ECO:0000313" key="3">
    <source>
        <dbReference type="Proteomes" id="UP000000763"/>
    </source>
</evidence>
<gene>
    <name evidence="2" type="ordered locus">LOC_Os11g46820</name>
</gene>
<evidence type="ECO:0000313" key="2">
    <source>
        <dbReference type="EMBL" id="AAX94991.1"/>
    </source>
</evidence>
<sequence>MAISGDSQSGIGGADEGNNSLGRWQHQRGQQQFPGNDGGGSNVDGIKRAGSTTARLKRADPLPTTAATIVGRTTTMTVAAAGATSAALMMAGCTATGLKQEDPLLTTAGMTVVAVGGATMAMAMAGGATMMAGSGFWIRGSETTVLNSGFLFFCDVLFSCADGLSART</sequence>
<feature type="region of interest" description="Disordered" evidence="1">
    <location>
        <begin position="1"/>
        <end position="60"/>
    </location>
</feature>
<protein>
    <submittedName>
        <fullName evidence="2">Uncharacterized protein</fullName>
    </submittedName>
</protein>